<dbReference type="PANTHER" id="PTHR33164">
    <property type="entry name" value="TRANSCRIPTIONAL REGULATOR, MARR FAMILY"/>
    <property type="match status" value="1"/>
</dbReference>
<name>A0A7X1NIA3_9BURK</name>
<reference evidence="2 3" key="1">
    <citation type="submission" date="2019-10" db="EMBL/GenBank/DDBJ databases">
        <title>Paraburkholderia sp. isolated from nodules of Mimosa pudica from Brazilian Atlantic Forest soils.</title>
        <authorList>
            <person name="Paulitsch F."/>
            <person name="Hungria M."/>
            <person name="Dall'Agnol R."/>
        </authorList>
    </citation>
    <scope>NUCLEOTIDE SEQUENCE [LARGE SCALE GENOMIC DNA]</scope>
    <source>
        <strain evidence="2 3">CNPSo 3157</strain>
    </source>
</reference>
<dbReference type="GO" id="GO:0006950">
    <property type="term" value="P:response to stress"/>
    <property type="evidence" value="ECO:0007669"/>
    <property type="project" value="TreeGrafter"/>
</dbReference>
<dbReference type="AlphaFoldDB" id="A0A7X1NIA3"/>
<dbReference type="SUPFAM" id="SSF46785">
    <property type="entry name" value="Winged helix' DNA-binding domain"/>
    <property type="match status" value="1"/>
</dbReference>
<dbReference type="PANTHER" id="PTHR33164:SF43">
    <property type="entry name" value="HTH-TYPE TRANSCRIPTIONAL REPRESSOR YETL"/>
    <property type="match status" value="1"/>
</dbReference>
<accession>A0A7X1NIA3</accession>
<dbReference type="InterPro" id="IPR039422">
    <property type="entry name" value="MarR/SlyA-like"/>
</dbReference>
<keyword evidence="3" id="KW-1185">Reference proteome</keyword>
<dbReference type="InterPro" id="IPR000835">
    <property type="entry name" value="HTH_MarR-typ"/>
</dbReference>
<dbReference type="EMBL" id="WHNP01000063">
    <property type="protein sequence ID" value="MPW22342.1"/>
    <property type="molecule type" value="Genomic_DNA"/>
</dbReference>
<dbReference type="SMART" id="SM00347">
    <property type="entry name" value="HTH_MARR"/>
    <property type="match status" value="1"/>
</dbReference>
<dbReference type="InterPro" id="IPR036390">
    <property type="entry name" value="WH_DNA-bd_sf"/>
</dbReference>
<dbReference type="Gene3D" id="1.10.10.10">
    <property type="entry name" value="Winged helix-like DNA-binding domain superfamily/Winged helix DNA-binding domain"/>
    <property type="match status" value="1"/>
</dbReference>
<gene>
    <name evidence="2" type="ORF">GCT13_37320</name>
</gene>
<comment type="caution">
    <text evidence="2">The sequence shown here is derived from an EMBL/GenBank/DDBJ whole genome shotgun (WGS) entry which is preliminary data.</text>
</comment>
<evidence type="ECO:0000313" key="2">
    <source>
        <dbReference type="EMBL" id="MPW22342.1"/>
    </source>
</evidence>
<dbReference type="Proteomes" id="UP000484381">
    <property type="component" value="Unassembled WGS sequence"/>
</dbReference>
<dbReference type="Pfam" id="PF12802">
    <property type="entry name" value="MarR_2"/>
    <property type="match status" value="1"/>
</dbReference>
<feature type="domain" description="HTH marR-type" evidence="1">
    <location>
        <begin position="37"/>
        <end position="169"/>
    </location>
</feature>
<organism evidence="2 3">
    <name type="scientific">Paraburkholderia franconis</name>
    <dbReference type="NCBI Taxonomy" id="2654983"/>
    <lineage>
        <taxon>Bacteria</taxon>
        <taxon>Pseudomonadati</taxon>
        <taxon>Pseudomonadota</taxon>
        <taxon>Betaproteobacteria</taxon>
        <taxon>Burkholderiales</taxon>
        <taxon>Burkholderiaceae</taxon>
        <taxon>Paraburkholderia</taxon>
    </lineage>
</organism>
<dbReference type="PROSITE" id="PS50995">
    <property type="entry name" value="HTH_MARR_2"/>
    <property type="match status" value="1"/>
</dbReference>
<sequence length="179" mass="19866">MRAAPARNFVMLDNPTAAIPRNAASSPLPAMQRMSTSLSIFFLVQQTYRLVTTRVEEALDKEGMTARHFLLLDLLASHEPCSSADLARLACMTAQAMGESVKALKKRGLLDKTGSPDDGRTLLIRRSALGWETYIRCNRAVQQAEEDFFSCLPPMELARVRGSLALVRELEVARRQGDE</sequence>
<evidence type="ECO:0000259" key="1">
    <source>
        <dbReference type="PROSITE" id="PS50995"/>
    </source>
</evidence>
<dbReference type="GO" id="GO:0003700">
    <property type="term" value="F:DNA-binding transcription factor activity"/>
    <property type="evidence" value="ECO:0007669"/>
    <property type="project" value="InterPro"/>
</dbReference>
<evidence type="ECO:0000313" key="3">
    <source>
        <dbReference type="Proteomes" id="UP000484381"/>
    </source>
</evidence>
<dbReference type="InterPro" id="IPR036388">
    <property type="entry name" value="WH-like_DNA-bd_sf"/>
</dbReference>
<proteinExistence type="predicted"/>
<protein>
    <submittedName>
        <fullName evidence="2">MarR family transcriptional regulator</fullName>
    </submittedName>
</protein>